<accession>A0A4C1TX20</accession>
<dbReference type="Proteomes" id="UP000299102">
    <property type="component" value="Unassembled WGS sequence"/>
</dbReference>
<organism evidence="1 2">
    <name type="scientific">Eumeta variegata</name>
    <name type="common">Bagworm moth</name>
    <name type="synonym">Eumeta japonica</name>
    <dbReference type="NCBI Taxonomy" id="151549"/>
    <lineage>
        <taxon>Eukaryota</taxon>
        <taxon>Metazoa</taxon>
        <taxon>Ecdysozoa</taxon>
        <taxon>Arthropoda</taxon>
        <taxon>Hexapoda</taxon>
        <taxon>Insecta</taxon>
        <taxon>Pterygota</taxon>
        <taxon>Neoptera</taxon>
        <taxon>Endopterygota</taxon>
        <taxon>Lepidoptera</taxon>
        <taxon>Glossata</taxon>
        <taxon>Ditrysia</taxon>
        <taxon>Tineoidea</taxon>
        <taxon>Psychidae</taxon>
        <taxon>Oiketicinae</taxon>
        <taxon>Eumeta</taxon>
    </lineage>
</organism>
<dbReference type="EMBL" id="BGZK01000097">
    <property type="protein sequence ID" value="GBP18478.1"/>
    <property type="molecule type" value="Genomic_DNA"/>
</dbReference>
<name>A0A4C1TX20_EUMVA</name>
<dbReference type="AlphaFoldDB" id="A0A4C1TX20"/>
<keyword evidence="2" id="KW-1185">Reference proteome</keyword>
<comment type="caution">
    <text evidence="1">The sequence shown here is derived from an EMBL/GenBank/DDBJ whole genome shotgun (WGS) entry which is preliminary data.</text>
</comment>
<sequence>MITTYKANGLTCPASHLANGFNLTQVKNSLLSSPVVKTKPGIRKGIGEEYVASVMVPSLLNLFMDNCLFDLK</sequence>
<reference evidence="1 2" key="1">
    <citation type="journal article" date="2019" name="Commun. Biol.">
        <title>The bagworm genome reveals a unique fibroin gene that provides high tensile strength.</title>
        <authorList>
            <person name="Kono N."/>
            <person name="Nakamura H."/>
            <person name="Ohtoshi R."/>
            <person name="Tomita M."/>
            <person name="Numata K."/>
            <person name="Arakawa K."/>
        </authorList>
    </citation>
    <scope>NUCLEOTIDE SEQUENCE [LARGE SCALE GENOMIC DNA]</scope>
</reference>
<proteinExistence type="predicted"/>
<evidence type="ECO:0000313" key="2">
    <source>
        <dbReference type="Proteomes" id="UP000299102"/>
    </source>
</evidence>
<protein>
    <submittedName>
        <fullName evidence="1">Uncharacterized protein</fullName>
    </submittedName>
</protein>
<gene>
    <name evidence="1" type="ORF">EVAR_93883_1</name>
</gene>
<evidence type="ECO:0000313" key="1">
    <source>
        <dbReference type="EMBL" id="GBP18478.1"/>
    </source>
</evidence>